<organism evidence="4 5">
    <name type="scientific">Parabacteroides distasonis</name>
    <dbReference type="NCBI Taxonomy" id="823"/>
    <lineage>
        <taxon>Bacteria</taxon>
        <taxon>Pseudomonadati</taxon>
        <taxon>Bacteroidota</taxon>
        <taxon>Bacteroidia</taxon>
        <taxon>Bacteroidales</taxon>
        <taxon>Tannerellaceae</taxon>
        <taxon>Parabacteroides</taxon>
    </lineage>
</organism>
<gene>
    <name evidence="4" type="ORF">B5F32_19695</name>
</gene>
<reference evidence="5" key="1">
    <citation type="submission" date="2017-04" db="EMBL/GenBank/DDBJ databases">
        <title>Function of individual gut microbiota members based on whole genome sequencing of pure cultures obtained from chicken caecum.</title>
        <authorList>
            <person name="Medvecky M."/>
            <person name="Cejkova D."/>
            <person name="Polansky O."/>
            <person name="Karasova D."/>
            <person name="Kubasova T."/>
            <person name="Cizek A."/>
            <person name="Rychlik I."/>
        </authorList>
    </citation>
    <scope>NUCLEOTIDE SEQUENCE [LARGE SCALE GENOMIC DNA]</scope>
    <source>
        <strain evidence="5">An199</strain>
    </source>
</reference>
<dbReference type="Pfam" id="PF18003">
    <property type="entry name" value="DUF3823_C"/>
    <property type="match status" value="1"/>
</dbReference>
<sequence>MRLINICFLSLMSLCLMSSCVNELDNYDAPDGGVYGTILDAETNQPVPLPVQGSTGVIIKLMEQGTGATKTVDFYAKQDGTFNNSRIFNCDYLITVEGPFVTSEEVRATVEGQTEVNIPVIPYARIEASASVSGKKVSINYQVSKTRSSYTTDEVYGYWNFAPGVDDGGANQAGKVTVNELSGTITFDLVADQTFLDNEYKVKANGNKIYVRIGAKTEGVINYSQIMEVIL</sequence>
<accession>A0A1Y4IAI5</accession>
<evidence type="ECO:0000259" key="3">
    <source>
        <dbReference type="Pfam" id="PF18003"/>
    </source>
</evidence>
<feature type="signal peptide" evidence="1">
    <location>
        <begin position="1"/>
        <end position="23"/>
    </location>
</feature>
<comment type="caution">
    <text evidence="4">The sequence shown here is derived from an EMBL/GenBank/DDBJ whole genome shotgun (WGS) entry which is preliminary data.</text>
</comment>
<evidence type="ECO:0008006" key="6">
    <source>
        <dbReference type="Google" id="ProtNLM"/>
    </source>
</evidence>
<evidence type="ECO:0000313" key="5">
    <source>
        <dbReference type="Proteomes" id="UP000195950"/>
    </source>
</evidence>
<protein>
    <recommendedName>
        <fullName evidence="6">DUF3823 domain-containing protein</fullName>
    </recommendedName>
</protein>
<dbReference type="InterPro" id="IPR024278">
    <property type="entry name" value="DUF3823_N"/>
</dbReference>
<dbReference type="Proteomes" id="UP000195950">
    <property type="component" value="Unassembled WGS sequence"/>
</dbReference>
<feature type="domain" description="DUF3823" evidence="3">
    <location>
        <begin position="127"/>
        <end position="226"/>
    </location>
</feature>
<evidence type="ECO:0000256" key="1">
    <source>
        <dbReference type="SAM" id="SignalP"/>
    </source>
</evidence>
<dbReference type="InterPro" id="IPR041186">
    <property type="entry name" value="DUF3823_C"/>
</dbReference>
<dbReference type="PROSITE" id="PS51257">
    <property type="entry name" value="PROKAR_LIPOPROTEIN"/>
    <property type="match status" value="1"/>
</dbReference>
<name>A0A1Y4IAI5_PARDI</name>
<dbReference type="AlphaFoldDB" id="A0A1Y4IAI5"/>
<feature type="chain" id="PRO_5013277533" description="DUF3823 domain-containing protein" evidence="1">
    <location>
        <begin position="24"/>
        <end position="231"/>
    </location>
</feature>
<dbReference type="Pfam" id="PF12866">
    <property type="entry name" value="DUF3823"/>
    <property type="match status" value="1"/>
</dbReference>
<proteinExistence type="predicted"/>
<feature type="domain" description="DUF3823" evidence="2">
    <location>
        <begin position="34"/>
        <end position="120"/>
    </location>
</feature>
<dbReference type="RefSeq" id="WP_087346821.1">
    <property type="nucleotide sequence ID" value="NZ_JADNHY010000009.1"/>
</dbReference>
<dbReference type="EMBL" id="NFJX01000028">
    <property type="protein sequence ID" value="OUP14701.1"/>
    <property type="molecule type" value="Genomic_DNA"/>
</dbReference>
<evidence type="ECO:0000313" key="4">
    <source>
        <dbReference type="EMBL" id="OUP14701.1"/>
    </source>
</evidence>
<dbReference type="Gene3D" id="2.60.40.1120">
    <property type="entry name" value="Carboxypeptidase-like, regulatory domain"/>
    <property type="match status" value="1"/>
</dbReference>
<evidence type="ECO:0000259" key="2">
    <source>
        <dbReference type="Pfam" id="PF12866"/>
    </source>
</evidence>
<keyword evidence="1" id="KW-0732">Signal</keyword>